<sequence>MSFLNLNSNIVRLRKESGITQEELAAFAGVTKASVSKWETGTTTPDITLLPVLAAYFDVSVDQLLGYEAQLNRQQIRIYYHRLAEDFAKKPFDEVWKNSIELAKKYYCCYPFLMQIVILWLNHASLAQSEEQRNSVMQEAEKLCDHIMKSSDNGGIRENVSAFRRMIWLQTGRPQLVIEELEQETMDVNRVGDRGAMLPMAYMYTGNIAMAEKSSQIGIYRNLMELIGGCSYLLMSCPGKREYCLEIIRRTDQILETFQVGKLHPNSAGIFYYQAAVSLCSLPEGTDADTEAAIYEHLEKYVEMIRQLCEDGIKLHADTFFFSLEDWLGNLELGKEPVRDGKLVLEGAVESLKSPVFLVLPDQKKIAHYIRQIKDMERLL</sequence>
<dbReference type="Gene3D" id="1.10.260.40">
    <property type="entry name" value="lambda repressor-like DNA-binding domains"/>
    <property type="match status" value="1"/>
</dbReference>
<dbReference type="RefSeq" id="WP_073105961.1">
    <property type="nucleotide sequence ID" value="NZ_FQZY01000012.1"/>
</dbReference>
<dbReference type="SMART" id="SM00530">
    <property type="entry name" value="HTH_XRE"/>
    <property type="match status" value="1"/>
</dbReference>
<dbReference type="Proteomes" id="UP000184301">
    <property type="component" value="Unassembled WGS sequence"/>
</dbReference>
<dbReference type="AlphaFoldDB" id="A0A1M6KH80"/>
<protein>
    <submittedName>
        <fullName evidence="3">DNA-binding transcriptional regulator, XRE-family HTH domain</fullName>
    </submittedName>
</protein>
<dbReference type="InterPro" id="IPR010982">
    <property type="entry name" value="Lambda_DNA-bd_dom_sf"/>
</dbReference>
<dbReference type="SUPFAM" id="SSF47413">
    <property type="entry name" value="lambda repressor-like DNA-binding domains"/>
    <property type="match status" value="1"/>
</dbReference>
<dbReference type="EMBL" id="FQZY01000012">
    <property type="protein sequence ID" value="SHJ58314.1"/>
    <property type="molecule type" value="Genomic_DNA"/>
</dbReference>
<name>A0A1M6KH80_9FIRM</name>
<dbReference type="OrthoDB" id="9812495at2"/>
<dbReference type="PANTHER" id="PTHR46558">
    <property type="entry name" value="TRACRIPTIONAL REGULATORY PROTEIN-RELATED-RELATED"/>
    <property type="match status" value="1"/>
</dbReference>
<dbReference type="STRING" id="1121950.SAMN02745243_00900"/>
<accession>A0A1M6KH80</accession>
<dbReference type="InterPro" id="IPR001387">
    <property type="entry name" value="Cro/C1-type_HTH"/>
</dbReference>
<organism evidence="3 4">
    <name type="scientific">Hespellia stercorisuis DSM 15480</name>
    <dbReference type="NCBI Taxonomy" id="1121950"/>
    <lineage>
        <taxon>Bacteria</taxon>
        <taxon>Bacillati</taxon>
        <taxon>Bacillota</taxon>
        <taxon>Clostridia</taxon>
        <taxon>Lachnospirales</taxon>
        <taxon>Lachnospiraceae</taxon>
        <taxon>Hespellia</taxon>
    </lineage>
</organism>
<evidence type="ECO:0000259" key="2">
    <source>
        <dbReference type="PROSITE" id="PS50943"/>
    </source>
</evidence>
<dbReference type="PROSITE" id="PS50943">
    <property type="entry name" value="HTH_CROC1"/>
    <property type="match status" value="1"/>
</dbReference>
<proteinExistence type="predicted"/>
<gene>
    <name evidence="3" type="ORF">SAMN02745243_00900</name>
</gene>
<dbReference type="CDD" id="cd00093">
    <property type="entry name" value="HTH_XRE"/>
    <property type="match status" value="1"/>
</dbReference>
<keyword evidence="1 3" id="KW-0238">DNA-binding</keyword>
<evidence type="ECO:0000313" key="3">
    <source>
        <dbReference type="EMBL" id="SHJ58314.1"/>
    </source>
</evidence>
<dbReference type="PANTHER" id="PTHR46558:SF11">
    <property type="entry name" value="HTH-TYPE TRANSCRIPTIONAL REGULATOR XRE"/>
    <property type="match status" value="1"/>
</dbReference>
<evidence type="ECO:0000313" key="4">
    <source>
        <dbReference type="Proteomes" id="UP000184301"/>
    </source>
</evidence>
<evidence type="ECO:0000256" key="1">
    <source>
        <dbReference type="ARBA" id="ARBA00023125"/>
    </source>
</evidence>
<dbReference type="Pfam" id="PF01381">
    <property type="entry name" value="HTH_3"/>
    <property type="match status" value="1"/>
</dbReference>
<feature type="domain" description="HTH cro/C1-type" evidence="2">
    <location>
        <begin position="10"/>
        <end position="64"/>
    </location>
</feature>
<keyword evidence="4" id="KW-1185">Reference proteome</keyword>
<reference evidence="3 4" key="1">
    <citation type="submission" date="2016-11" db="EMBL/GenBank/DDBJ databases">
        <authorList>
            <person name="Jaros S."/>
            <person name="Januszkiewicz K."/>
            <person name="Wedrychowicz H."/>
        </authorList>
    </citation>
    <scope>NUCLEOTIDE SEQUENCE [LARGE SCALE GENOMIC DNA]</scope>
    <source>
        <strain evidence="3 4">DSM 15480</strain>
    </source>
</reference>
<dbReference type="GO" id="GO:0003677">
    <property type="term" value="F:DNA binding"/>
    <property type="evidence" value="ECO:0007669"/>
    <property type="project" value="UniProtKB-KW"/>
</dbReference>